<evidence type="ECO:0000313" key="1">
    <source>
        <dbReference type="EnsemblPlants" id="MELO3C031474.2.1"/>
    </source>
</evidence>
<accession>A0A9I9EBF2</accession>
<name>A0A9I9EBF2_CUCME</name>
<reference evidence="1" key="1">
    <citation type="submission" date="2023-03" db="UniProtKB">
        <authorList>
            <consortium name="EnsemblPlants"/>
        </authorList>
    </citation>
    <scope>IDENTIFICATION</scope>
</reference>
<sequence>MRIFNVVRSEFLISHLGLSSRRLYHLSYSSPRLDLSSYQLPAFNRSPFSIYSLSSSLKSLNLQSSPLLRSLRSSLRRFGLAHLTLSQHSIVSPSKSLTGACILGNLLGIFLINLQSNFDGDALNFEINGVMLILSWQTSVIALRMKARRLLQNNISSPIPIELRTVPLLQTLDFSNNQFSDWFMWSILGGPLFKLIAVDWLKVDKSFDDIALHPRNLVQQVEQSVQKLTITFEELARVQNHPPEKSAAEQKWNSSLK</sequence>
<dbReference type="Gene3D" id="3.80.10.10">
    <property type="entry name" value="Ribonuclease Inhibitor"/>
    <property type="match status" value="1"/>
</dbReference>
<dbReference type="AlphaFoldDB" id="A0A9I9EBF2"/>
<dbReference type="SUPFAM" id="SSF52047">
    <property type="entry name" value="RNI-like"/>
    <property type="match status" value="1"/>
</dbReference>
<protein>
    <submittedName>
        <fullName evidence="1">Uncharacterized protein</fullName>
    </submittedName>
</protein>
<dbReference type="EnsemblPlants" id="MELO3C031474.2.1">
    <property type="protein sequence ID" value="MELO3C031474.2.1"/>
    <property type="gene ID" value="MELO3C031474.2"/>
</dbReference>
<organism evidence="1">
    <name type="scientific">Cucumis melo</name>
    <name type="common">Muskmelon</name>
    <dbReference type="NCBI Taxonomy" id="3656"/>
    <lineage>
        <taxon>Eukaryota</taxon>
        <taxon>Viridiplantae</taxon>
        <taxon>Streptophyta</taxon>
        <taxon>Embryophyta</taxon>
        <taxon>Tracheophyta</taxon>
        <taxon>Spermatophyta</taxon>
        <taxon>Magnoliopsida</taxon>
        <taxon>eudicotyledons</taxon>
        <taxon>Gunneridae</taxon>
        <taxon>Pentapetalae</taxon>
        <taxon>rosids</taxon>
        <taxon>fabids</taxon>
        <taxon>Cucurbitales</taxon>
        <taxon>Cucurbitaceae</taxon>
        <taxon>Benincaseae</taxon>
        <taxon>Cucumis</taxon>
    </lineage>
</organism>
<dbReference type="Gramene" id="MELO3C031474.2.1">
    <property type="protein sequence ID" value="MELO3C031474.2.1"/>
    <property type="gene ID" value="MELO3C031474.2"/>
</dbReference>
<dbReference type="InterPro" id="IPR032675">
    <property type="entry name" value="LRR_dom_sf"/>
</dbReference>
<proteinExistence type="predicted"/>